<dbReference type="InterPro" id="IPR010987">
    <property type="entry name" value="Glutathione-S-Trfase_C-like"/>
</dbReference>
<feature type="domain" description="GST C-terminal" evidence="2">
    <location>
        <begin position="136"/>
        <end position="279"/>
    </location>
</feature>
<dbReference type="Gene3D" id="1.20.1050.10">
    <property type="match status" value="1"/>
</dbReference>
<dbReference type="RefSeq" id="XP_070903776.1">
    <property type="nucleotide sequence ID" value="XM_071044417.1"/>
</dbReference>
<dbReference type="CDD" id="cd00570">
    <property type="entry name" value="GST_N_family"/>
    <property type="match status" value="1"/>
</dbReference>
<dbReference type="InterPro" id="IPR036282">
    <property type="entry name" value="Glutathione-S-Trfase_C_sf"/>
</dbReference>
<evidence type="ECO:0000259" key="2">
    <source>
        <dbReference type="PROSITE" id="PS50405"/>
    </source>
</evidence>
<dbReference type="PROSITE" id="PS50404">
    <property type="entry name" value="GST_NTER"/>
    <property type="match status" value="1"/>
</dbReference>
<dbReference type="PANTHER" id="PTHR43968:SF8">
    <property type="entry name" value="S-TRANSFERASE, PUTATIVE (AFU_ORTHOLOGUE AFUA_2G00590)-RELATED"/>
    <property type="match status" value="1"/>
</dbReference>
<dbReference type="PANTHER" id="PTHR43968">
    <property type="match status" value="1"/>
</dbReference>
<proteinExistence type="predicted"/>
<organism evidence="3 4">
    <name type="scientific">Aspergillus pseudodeflectus</name>
    <dbReference type="NCBI Taxonomy" id="176178"/>
    <lineage>
        <taxon>Eukaryota</taxon>
        <taxon>Fungi</taxon>
        <taxon>Dikarya</taxon>
        <taxon>Ascomycota</taxon>
        <taxon>Pezizomycotina</taxon>
        <taxon>Eurotiomycetes</taxon>
        <taxon>Eurotiomycetidae</taxon>
        <taxon>Eurotiales</taxon>
        <taxon>Aspergillaceae</taxon>
        <taxon>Aspergillus</taxon>
        <taxon>Aspergillus subgen. Nidulantes</taxon>
    </lineage>
</organism>
<dbReference type="EMBL" id="JBFXLR010000004">
    <property type="protein sequence ID" value="KAL2858812.1"/>
    <property type="molecule type" value="Genomic_DNA"/>
</dbReference>
<reference evidence="3 4" key="1">
    <citation type="submission" date="2024-07" db="EMBL/GenBank/DDBJ databases">
        <title>Section-level genome sequencing and comparative genomics of Aspergillus sections Usti and Cavernicolus.</title>
        <authorList>
            <consortium name="Lawrence Berkeley National Laboratory"/>
            <person name="Nybo J.L."/>
            <person name="Vesth T.C."/>
            <person name="Theobald S."/>
            <person name="Frisvad J.C."/>
            <person name="Larsen T.O."/>
            <person name="Kjaerboelling I."/>
            <person name="Rothschild-Mancinelli K."/>
            <person name="Lyhne E.K."/>
            <person name="Kogle M.E."/>
            <person name="Barry K."/>
            <person name="Clum A."/>
            <person name="Na H."/>
            <person name="Ledsgaard L."/>
            <person name="Lin J."/>
            <person name="Lipzen A."/>
            <person name="Kuo A."/>
            <person name="Riley R."/>
            <person name="Mondo S."/>
            <person name="LaButti K."/>
            <person name="Haridas S."/>
            <person name="Pangalinan J."/>
            <person name="Salamov A.A."/>
            <person name="Simmons B.A."/>
            <person name="Magnuson J.K."/>
            <person name="Chen J."/>
            <person name="Drula E."/>
            <person name="Henrissat B."/>
            <person name="Wiebenga A."/>
            <person name="Lubbers R.J."/>
            <person name="Gomes A.C."/>
            <person name="Macurrencykelacurrency M.R."/>
            <person name="Stajich J."/>
            <person name="Grigoriev I.V."/>
            <person name="Mortensen U.H."/>
            <person name="De vries R.P."/>
            <person name="Baker S.E."/>
            <person name="Andersen M.R."/>
        </authorList>
    </citation>
    <scope>NUCLEOTIDE SEQUENCE [LARGE SCALE GENOMIC DNA]</scope>
    <source>
        <strain evidence="3 4">CBS 756.74</strain>
    </source>
</reference>
<dbReference type="SUPFAM" id="SSF47616">
    <property type="entry name" value="GST C-terminal domain-like"/>
    <property type="match status" value="1"/>
</dbReference>
<keyword evidence="4" id="KW-1185">Reference proteome</keyword>
<name>A0ABR4L384_9EURO</name>
<dbReference type="Proteomes" id="UP001610444">
    <property type="component" value="Unassembled WGS sequence"/>
</dbReference>
<evidence type="ECO:0000313" key="3">
    <source>
        <dbReference type="EMBL" id="KAL2858812.1"/>
    </source>
</evidence>
<dbReference type="InterPro" id="IPR050983">
    <property type="entry name" value="GST_Omega/HSP26"/>
</dbReference>
<evidence type="ECO:0000313" key="4">
    <source>
        <dbReference type="Proteomes" id="UP001610444"/>
    </source>
</evidence>
<dbReference type="Pfam" id="PF13409">
    <property type="entry name" value="GST_N_2"/>
    <property type="match status" value="1"/>
</dbReference>
<protein>
    <recommendedName>
        <fullName evidence="5">Thioredoxin-like protein</fullName>
    </recommendedName>
</protein>
<evidence type="ECO:0000259" key="1">
    <source>
        <dbReference type="PROSITE" id="PS50404"/>
    </source>
</evidence>
<dbReference type="SUPFAM" id="SSF52833">
    <property type="entry name" value="Thioredoxin-like"/>
    <property type="match status" value="1"/>
</dbReference>
<comment type="caution">
    <text evidence="3">The sequence shown here is derived from an EMBL/GenBank/DDBJ whole genome shotgun (WGS) entry which is preliminary data.</text>
</comment>
<dbReference type="GeneID" id="98159581"/>
<evidence type="ECO:0008006" key="5">
    <source>
        <dbReference type="Google" id="ProtNLM"/>
    </source>
</evidence>
<dbReference type="Gene3D" id="3.40.30.10">
    <property type="entry name" value="Glutaredoxin"/>
    <property type="match status" value="1"/>
</dbReference>
<accession>A0ABR4L384</accession>
<dbReference type="PROSITE" id="PS50405">
    <property type="entry name" value="GST_CTER"/>
    <property type="match status" value="1"/>
</dbReference>
<dbReference type="InterPro" id="IPR004045">
    <property type="entry name" value="Glutathione_S-Trfase_N"/>
</dbReference>
<feature type="domain" description="GST N-terminal" evidence="1">
    <location>
        <begin position="4"/>
        <end position="118"/>
    </location>
</feature>
<sequence>MASPQIILYTNHNCPWAQRAHIALRELGLLYEEVFIDVEKPREEWYLAINPVPLPFPSLPPPVCTFVIIYEHASQQLTSGSPKNIKKGQVPTLSYNGTIITESGIVAQFLADAHPALETEKGSKAGLLLPSSSLGGAIQRARVSFFVDAWVSKVYPILVGIIMNGESHQASTKRLVDVVKEKIEPLLVSTTSDGGERFFGGSETLTLAEVLVGPFLLWIFTLVKTEYGVLGGNLVSALRERAPRFASWGPRVVAHESVRHVLNEEWVGRSLKERWESAVVKRKSEEETENVLVME</sequence>
<dbReference type="InterPro" id="IPR036249">
    <property type="entry name" value="Thioredoxin-like_sf"/>
</dbReference>
<gene>
    <name evidence="3" type="ORF">BJX68DRAFT_262349</name>
</gene>